<keyword evidence="4" id="KW-1185">Reference proteome</keyword>
<proteinExistence type="predicted"/>
<dbReference type="InterPro" id="IPR036163">
    <property type="entry name" value="HMA_dom_sf"/>
</dbReference>
<dbReference type="Gene3D" id="3.30.70.100">
    <property type="match status" value="1"/>
</dbReference>
<feature type="domain" description="HMA" evidence="2">
    <location>
        <begin position="35"/>
        <end position="103"/>
    </location>
</feature>
<evidence type="ECO:0000313" key="3">
    <source>
        <dbReference type="EMBL" id="SHF79771.1"/>
    </source>
</evidence>
<dbReference type="InterPro" id="IPR006121">
    <property type="entry name" value="HMA_dom"/>
</dbReference>
<organism evidence="3 4">
    <name type="scientific">Flavobacterium fontis</name>
    <dbReference type="NCBI Taxonomy" id="1124188"/>
    <lineage>
        <taxon>Bacteria</taxon>
        <taxon>Pseudomonadati</taxon>
        <taxon>Bacteroidota</taxon>
        <taxon>Flavobacteriia</taxon>
        <taxon>Flavobacteriales</taxon>
        <taxon>Flavobacteriaceae</taxon>
        <taxon>Flavobacterium</taxon>
    </lineage>
</organism>
<dbReference type="RefSeq" id="WP_073365241.1">
    <property type="nucleotide sequence ID" value="NZ_FQVQ01000020.1"/>
</dbReference>
<feature type="signal peptide" evidence="1">
    <location>
        <begin position="1"/>
        <end position="20"/>
    </location>
</feature>
<dbReference type="AlphaFoldDB" id="A0A1M5EL26"/>
<evidence type="ECO:0000313" key="4">
    <source>
        <dbReference type="Proteomes" id="UP000184147"/>
    </source>
</evidence>
<reference evidence="3 4" key="1">
    <citation type="submission" date="2016-11" db="EMBL/GenBank/DDBJ databases">
        <authorList>
            <person name="Jaros S."/>
            <person name="Januszkiewicz K."/>
            <person name="Wedrychowicz H."/>
        </authorList>
    </citation>
    <scope>NUCLEOTIDE SEQUENCE [LARGE SCALE GENOMIC DNA]</scope>
    <source>
        <strain evidence="3 4">DSM 25660</strain>
    </source>
</reference>
<evidence type="ECO:0000259" key="2">
    <source>
        <dbReference type="PROSITE" id="PS50846"/>
    </source>
</evidence>
<dbReference type="CDD" id="cd00371">
    <property type="entry name" value="HMA"/>
    <property type="match status" value="1"/>
</dbReference>
<feature type="chain" id="PRO_5012499844" evidence="1">
    <location>
        <begin position="21"/>
        <end position="113"/>
    </location>
</feature>
<keyword evidence="1" id="KW-0732">Signal</keyword>
<evidence type="ECO:0000256" key="1">
    <source>
        <dbReference type="SAM" id="SignalP"/>
    </source>
</evidence>
<gene>
    <name evidence="3" type="ORF">SAMN05444377_1202</name>
</gene>
<sequence>MKFIKLFVLAIIVLTATANSGFSQTTTNQTADSLKTATIKVKGITCSMDLKMISANVEKVNGVRSCKAGKQGTTTTFEVKYNPALVTEKEIFAAIENTGSCENPDERPYKVKQ</sequence>
<dbReference type="GO" id="GO:0046872">
    <property type="term" value="F:metal ion binding"/>
    <property type="evidence" value="ECO:0007669"/>
    <property type="project" value="InterPro"/>
</dbReference>
<name>A0A1M5EL26_9FLAO</name>
<protein>
    <submittedName>
        <fullName evidence="3">Copper chaperone CopZ</fullName>
    </submittedName>
</protein>
<accession>A0A1M5EL26</accession>
<dbReference type="PROSITE" id="PS50846">
    <property type="entry name" value="HMA_2"/>
    <property type="match status" value="1"/>
</dbReference>
<dbReference type="SUPFAM" id="SSF55008">
    <property type="entry name" value="HMA, heavy metal-associated domain"/>
    <property type="match status" value="1"/>
</dbReference>
<dbReference type="EMBL" id="FQVQ01000020">
    <property type="protein sequence ID" value="SHF79771.1"/>
    <property type="molecule type" value="Genomic_DNA"/>
</dbReference>
<dbReference type="OrthoDB" id="1366097at2"/>
<dbReference type="Proteomes" id="UP000184147">
    <property type="component" value="Unassembled WGS sequence"/>
</dbReference>